<dbReference type="GO" id="GO:0005524">
    <property type="term" value="F:ATP binding"/>
    <property type="evidence" value="ECO:0007669"/>
    <property type="project" value="InterPro"/>
</dbReference>
<name>A0A1F4XIQ5_9BACT</name>
<evidence type="ECO:0000256" key="3">
    <source>
        <dbReference type="HAMAP-Rule" id="MF_00580"/>
    </source>
</evidence>
<dbReference type="SMART" id="SM00883">
    <property type="entry name" value="Cpn10"/>
    <property type="match status" value="1"/>
</dbReference>
<comment type="similarity">
    <text evidence="1 3 4">Belongs to the GroES chaperonin family.</text>
</comment>
<comment type="subunit">
    <text evidence="3">Heptamer of 7 subunits arranged in a ring. Interacts with the chaperonin GroEL.</text>
</comment>
<reference evidence="5 6" key="1">
    <citation type="journal article" date="2016" name="Nat. Commun.">
        <title>Thousands of microbial genomes shed light on interconnected biogeochemical processes in an aquifer system.</title>
        <authorList>
            <person name="Anantharaman K."/>
            <person name="Brown C.T."/>
            <person name="Hug L.A."/>
            <person name="Sharon I."/>
            <person name="Castelle C.J."/>
            <person name="Probst A.J."/>
            <person name="Thomas B.C."/>
            <person name="Singh A."/>
            <person name="Wilkins M.J."/>
            <person name="Karaoz U."/>
            <person name="Brodie E.L."/>
            <person name="Williams K.H."/>
            <person name="Hubbard S.S."/>
            <person name="Banfield J.F."/>
        </authorList>
    </citation>
    <scope>NUCLEOTIDE SEQUENCE [LARGE SCALE GENOMIC DNA]</scope>
</reference>
<evidence type="ECO:0000313" key="6">
    <source>
        <dbReference type="Proteomes" id="UP000177614"/>
    </source>
</evidence>
<sequence length="96" mass="10455">MPLKPLRDHIVVRALGREEVTAAGILLPDTASKEKPQEGEVIACGPGKMSDDGKVLPLTVKVGQKVLFSKYSPTEVEVEGNEYLILREDDVLAILE</sequence>
<dbReference type="FunFam" id="2.30.33.40:FF:000001">
    <property type="entry name" value="10 kDa chaperonin"/>
    <property type="match status" value="1"/>
</dbReference>
<dbReference type="GO" id="GO:0005737">
    <property type="term" value="C:cytoplasm"/>
    <property type="evidence" value="ECO:0007669"/>
    <property type="project" value="UniProtKB-SubCell"/>
</dbReference>
<dbReference type="GO" id="GO:0051087">
    <property type="term" value="F:protein-folding chaperone binding"/>
    <property type="evidence" value="ECO:0007669"/>
    <property type="project" value="TreeGrafter"/>
</dbReference>
<dbReference type="Pfam" id="PF00166">
    <property type="entry name" value="Cpn10"/>
    <property type="match status" value="1"/>
</dbReference>
<dbReference type="STRING" id="1817814.A2V81_01160"/>
<keyword evidence="3" id="KW-0963">Cytoplasm</keyword>
<dbReference type="Gene3D" id="2.30.33.40">
    <property type="entry name" value="GroES chaperonin"/>
    <property type="match status" value="1"/>
</dbReference>
<dbReference type="CDD" id="cd00320">
    <property type="entry name" value="cpn10"/>
    <property type="match status" value="1"/>
</dbReference>
<proteinExistence type="inferred from homology"/>
<dbReference type="InterPro" id="IPR011032">
    <property type="entry name" value="GroES-like_sf"/>
</dbReference>
<dbReference type="GO" id="GO:0051082">
    <property type="term" value="F:unfolded protein binding"/>
    <property type="evidence" value="ECO:0007669"/>
    <property type="project" value="TreeGrafter"/>
</dbReference>
<dbReference type="HAMAP" id="MF_00580">
    <property type="entry name" value="CH10"/>
    <property type="match status" value="1"/>
</dbReference>
<keyword evidence="2 3" id="KW-0143">Chaperone</keyword>
<accession>A0A1F4XIQ5</accession>
<comment type="function">
    <text evidence="3 4">Together with the chaperonin GroEL, plays an essential role in assisting protein folding. The GroEL-GroES system forms a nano-cage that allows encapsulation of the non-native substrate proteins and provides a physical environment optimized to promote and accelerate protein folding. GroES binds to the apical surface of the GroEL ring, thereby capping the opening of the GroEL channel.</text>
</comment>
<comment type="caution">
    <text evidence="5">The sequence shown here is derived from an EMBL/GenBank/DDBJ whole genome shotgun (WGS) entry which is preliminary data.</text>
</comment>
<dbReference type="NCBIfam" id="NF001531">
    <property type="entry name" value="PRK00364.2-2"/>
    <property type="match status" value="1"/>
</dbReference>
<dbReference type="PANTHER" id="PTHR10772">
    <property type="entry name" value="10 KDA HEAT SHOCK PROTEIN"/>
    <property type="match status" value="1"/>
</dbReference>
<dbReference type="InterPro" id="IPR020818">
    <property type="entry name" value="Chaperonin_GroES"/>
</dbReference>
<dbReference type="Proteomes" id="UP000177614">
    <property type="component" value="Unassembled WGS sequence"/>
</dbReference>
<dbReference type="NCBIfam" id="NF001533">
    <property type="entry name" value="PRK00364.2-4"/>
    <property type="match status" value="1"/>
</dbReference>
<dbReference type="GO" id="GO:0046872">
    <property type="term" value="F:metal ion binding"/>
    <property type="evidence" value="ECO:0007669"/>
    <property type="project" value="TreeGrafter"/>
</dbReference>
<dbReference type="AlphaFoldDB" id="A0A1F4XIQ5"/>
<organism evidence="5 6">
    <name type="scientific">Candidatus Abawacabacteria bacterium RBG_16_42_10</name>
    <dbReference type="NCBI Taxonomy" id="1817814"/>
    <lineage>
        <taxon>Bacteria</taxon>
        <taxon>Candidatus Abawacaibacteriota</taxon>
    </lineage>
</organism>
<dbReference type="SUPFAM" id="SSF50129">
    <property type="entry name" value="GroES-like"/>
    <property type="match status" value="1"/>
</dbReference>
<dbReference type="InterPro" id="IPR037124">
    <property type="entry name" value="Chaperonin_GroES_sf"/>
</dbReference>
<evidence type="ECO:0000313" key="5">
    <source>
        <dbReference type="EMBL" id="OGC81498.1"/>
    </source>
</evidence>
<dbReference type="EMBL" id="MEWR01000026">
    <property type="protein sequence ID" value="OGC81498.1"/>
    <property type="molecule type" value="Genomic_DNA"/>
</dbReference>
<evidence type="ECO:0000256" key="2">
    <source>
        <dbReference type="ARBA" id="ARBA00023186"/>
    </source>
</evidence>
<dbReference type="PRINTS" id="PR00297">
    <property type="entry name" value="CHAPERONIN10"/>
</dbReference>
<dbReference type="GO" id="GO:0044183">
    <property type="term" value="F:protein folding chaperone"/>
    <property type="evidence" value="ECO:0007669"/>
    <property type="project" value="InterPro"/>
</dbReference>
<evidence type="ECO:0000256" key="1">
    <source>
        <dbReference type="ARBA" id="ARBA00006975"/>
    </source>
</evidence>
<protein>
    <recommendedName>
        <fullName evidence="3">Co-chaperonin GroES</fullName>
    </recommendedName>
    <alternativeName>
        <fullName evidence="3">10 kDa chaperonin</fullName>
    </alternativeName>
    <alternativeName>
        <fullName evidence="3">Chaperonin-10</fullName>
        <shortName evidence="3">Cpn10</shortName>
    </alternativeName>
</protein>
<evidence type="ECO:0000256" key="4">
    <source>
        <dbReference type="RuleBase" id="RU000535"/>
    </source>
</evidence>
<comment type="subcellular location">
    <subcellularLocation>
        <location evidence="3">Cytoplasm</location>
    </subcellularLocation>
</comment>
<gene>
    <name evidence="3" type="primary">groES</name>
    <name evidence="3" type="synonym">groS</name>
    <name evidence="5" type="ORF">A2V81_01160</name>
</gene>
<dbReference type="PANTHER" id="PTHR10772:SF58">
    <property type="entry name" value="CO-CHAPERONIN GROES"/>
    <property type="match status" value="1"/>
</dbReference>